<dbReference type="GO" id="GO:0008270">
    <property type="term" value="F:zinc ion binding"/>
    <property type="evidence" value="ECO:0007669"/>
    <property type="project" value="InterPro"/>
</dbReference>
<accession>A0A9N9I0K5</accession>
<dbReference type="GO" id="GO:0003676">
    <property type="term" value="F:nucleic acid binding"/>
    <property type="evidence" value="ECO:0007669"/>
    <property type="project" value="InterPro"/>
</dbReference>
<dbReference type="Proteomes" id="UP000789759">
    <property type="component" value="Unassembled WGS sequence"/>
</dbReference>
<organism evidence="1 2">
    <name type="scientific">Cetraspora pellucida</name>
    <dbReference type="NCBI Taxonomy" id="1433469"/>
    <lineage>
        <taxon>Eukaryota</taxon>
        <taxon>Fungi</taxon>
        <taxon>Fungi incertae sedis</taxon>
        <taxon>Mucoromycota</taxon>
        <taxon>Glomeromycotina</taxon>
        <taxon>Glomeromycetes</taxon>
        <taxon>Diversisporales</taxon>
        <taxon>Gigasporaceae</taxon>
        <taxon>Cetraspora</taxon>
    </lineage>
</organism>
<dbReference type="OrthoDB" id="2327721at2759"/>
<name>A0A9N9I0K5_9GLOM</name>
<dbReference type="SUPFAM" id="SSF57756">
    <property type="entry name" value="Retrovirus zinc finger-like domains"/>
    <property type="match status" value="1"/>
</dbReference>
<comment type="caution">
    <text evidence="1">The sequence shown here is derived from an EMBL/GenBank/DDBJ whole genome shotgun (WGS) entry which is preliminary data.</text>
</comment>
<evidence type="ECO:0000313" key="1">
    <source>
        <dbReference type="EMBL" id="CAG8715868.1"/>
    </source>
</evidence>
<reference evidence="1" key="1">
    <citation type="submission" date="2021-06" db="EMBL/GenBank/DDBJ databases">
        <authorList>
            <person name="Kallberg Y."/>
            <person name="Tangrot J."/>
            <person name="Rosling A."/>
        </authorList>
    </citation>
    <scope>NUCLEOTIDE SEQUENCE</scope>
    <source>
        <strain evidence="1">FL966</strain>
    </source>
</reference>
<protein>
    <submittedName>
        <fullName evidence="1">7521_t:CDS:1</fullName>
    </submittedName>
</protein>
<dbReference type="EMBL" id="CAJVQA010012345">
    <property type="protein sequence ID" value="CAG8715868.1"/>
    <property type="molecule type" value="Genomic_DNA"/>
</dbReference>
<sequence length="278" mass="31051">MHSEGSTNNMNISQELSSIDFSLADFQESASCSDFCGVKELYIYSYSCGAKEFSVCSILYGAKKSFACSNFHGAKESFTCDLNSIDHSVAHNLSFNSVTHSHSVIYDLSVVHDHSVVYNYSYNVGQVVHNFDKFVNLNEFFQENEDGTEYKNATKTKNEPLHPIAGEGFDIMKKTLNLAIAMGRVEELYEIHKNFTGKMENEVVNQARNSNNIAEFVLTISNPISVRTKSDKENRVGRPQKILKDADLNVSKSSKIKERKCGICNKEGHNAHTCPKGS</sequence>
<dbReference type="AlphaFoldDB" id="A0A9N9I0K5"/>
<evidence type="ECO:0000313" key="2">
    <source>
        <dbReference type="Proteomes" id="UP000789759"/>
    </source>
</evidence>
<proteinExistence type="predicted"/>
<gene>
    <name evidence="1" type="ORF">CPELLU_LOCUS12591</name>
</gene>
<dbReference type="InterPro" id="IPR036875">
    <property type="entry name" value="Znf_CCHC_sf"/>
</dbReference>
<keyword evidence="2" id="KW-1185">Reference proteome</keyword>